<accession>A0A078AQF4</accession>
<evidence type="ECO:0000313" key="1">
    <source>
        <dbReference type="EMBL" id="CDW84660.1"/>
    </source>
</evidence>
<proteinExistence type="predicted"/>
<sequence>MNEIVKIKIGQETLELEQSQDILMADDRMEKELGACIQNLKKQRNEILCDLELFGDQLVHLNYDNLDRFSQHINSATQLDINEKDEITESIGEIDNFL</sequence>
<protein>
    <submittedName>
        <fullName evidence="1">Uncharacterized protein</fullName>
    </submittedName>
</protein>
<name>A0A078AQF4_STYLE</name>
<evidence type="ECO:0000313" key="2">
    <source>
        <dbReference type="Proteomes" id="UP000039865"/>
    </source>
</evidence>
<dbReference type="InParanoid" id="A0A078AQF4"/>
<organism evidence="1 2">
    <name type="scientific">Stylonychia lemnae</name>
    <name type="common">Ciliate</name>
    <dbReference type="NCBI Taxonomy" id="5949"/>
    <lineage>
        <taxon>Eukaryota</taxon>
        <taxon>Sar</taxon>
        <taxon>Alveolata</taxon>
        <taxon>Ciliophora</taxon>
        <taxon>Intramacronucleata</taxon>
        <taxon>Spirotrichea</taxon>
        <taxon>Stichotrichia</taxon>
        <taxon>Sporadotrichida</taxon>
        <taxon>Oxytrichidae</taxon>
        <taxon>Stylonychinae</taxon>
        <taxon>Stylonychia</taxon>
    </lineage>
</organism>
<keyword evidence="2" id="KW-1185">Reference proteome</keyword>
<dbReference type="AlphaFoldDB" id="A0A078AQF4"/>
<reference evidence="1 2" key="1">
    <citation type="submission" date="2014-06" db="EMBL/GenBank/DDBJ databases">
        <authorList>
            <person name="Swart Estienne"/>
        </authorList>
    </citation>
    <scope>NUCLEOTIDE SEQUENCE [LARGE SCALE GENOMIC DNA]</scope>
    <source>
        <strain evidence="1 2">130c</strain>
    </source>
</reference>
<dbReference type="EMBL" id="CCKQ01013039">
    <property type="protein sequence ID" value="CDW84660.1"/>
    <property type="molecule type" value="Genomic_DNA"/>
</dbReference>
<gene>
    <name evidence="1" type="primary">Contig10345.g11037</name>
    <name evidence="1" type="ORF">STYLEM_13726</name>
</gene>
<dbReference type="Proteomes" id="UP000039865">
    <property type="component" value="Unassembled WGS sequence"/>
</dbReference>